<evidence type="ECO:0000256" key="1">
    <source>
        <dbReference type="SAM" id="Phobius"/>
    </source>
</evidence>
<dbReference type="Proteomes" id="UP000182486">
    <property type="component" value="Unassembled WGS sequence"/>
</dbReference>
<keyword evidence="3" id="KW-1185">Reference proteome</keyword>
<name>A0A1K0G0L3_9ACTN</name>
<sequence length="110" mass="11842">MSPEERQQVEHDTRLAIYRFQTDAYRNLRYSIATAIIIFGLFVGSDVFLGNADGARLWPCLVLLLSAALSAGHFAASGTRPRLALQLLLAAVLTTIVGVILLVAVSSGAR</sequence>
<organism evidence="2 3">
    <name type="scientific">Couchioplanes caeruleus subsp. caeruleus</name>
    <dbReference type="NCBI Taxonomy" id="56427"/>
    <lineage>
        <taxon>Bacteria</taxon>
        <taxon>Bacillati</taxon>
        <taxon>Actinomycetota</taxon>
        <taxon>Actinomycetes</taxon>
        <taxon>Micromonosporales</taxon>
        <taxon>Micromonosporaceae</taxon>
        <taxon>Couchioplanes</taxon>
    </lineage>
</organism>
<keyword evidence="1" id="KW-0812">Transmembrane</keyword>
<feature type="transmembrane region" description="Helical" evidence="1">
    <location>
        <begin position="28"/>
        <end position="49"/>
    </location>
</feature>
<keyword evidence="1" id="KW-1133">Transmembrane helix</keyword>
<dbReference type="EMBL" id="MEIA01000449">
    <property type="protein sequence ID" value="OJF10842.1"/>
    <property type="molecule type" value="Genomic_DNA"/>
</dbReference>
<reference evidence="2 3" key="1">
    <citation type="submission" date="2016-09" db="EMBL/GenBank/DDBJ databases">
        <title>Couchioplanes caeruleus draft genome sequence.</title>
        <authorList>
            <person name="Sheehan J."/>
            <person name="Caffrey P."/>
        </authorList>
    </citation>
    <scope>NUCLEOTIDE SEQUENCE [LARGE SCALE GENOMIC DNA]</scope>
    <source>
        <strain evidence="2 3">DSM 43634</strain>
    </source>
</reference>
<evidence type="ECO:0000313" key="2">
    <source>
        <dbReference type="EMBL" id="OJF10842.1"/>
    </source>
</evidence>
<keyword evidence="1" id="KW-0472">Membrane</keyword>
<dbReference type="AlphaFoldDB" id="A0A1K0G0L3"/>
<feature type="transmembrane region" description="Helical" evidence="1">
    <location>
        <begin position="55"/>
        <end position="76"/>
    </location>
</feature>
<gene>
    <name evidence="2" type="ORF">BG844_29640</name>
</gene>
<proteinExistence type="predicted"/>
<comment type="caution">
    <text evidence="2">The sequence shown here is derived from an EMBL/GenBank/DDBJ whole genome shotgun (WGS) entry which is preliminary data.</text>
</comment>
<evidence type="ECO:0000313" key="3">
    <source>
        <dbReference type="Proteomes" id="UP000182486"/>
    </source>
</evidence>
<accession>A0A1K0G0L3</accession>
<feature type="transmembrane region" description="Helical" evidence="1">
    <location>
        <begin position="83"/>
        <end position="105"/>
    </location>
</feature>
<protein>
    <submittedName>
        <fullName evidence="2">Uncharacterized protein</fullName>
    </submittedName>
</protein>